<proteinExistence type="predicted"/>
<dbReference type="Proteomes" id="UP000054561">
    <property type="component" value="Unassembled WGS sequence"/>
</dbReference>
<feature type="region of interest" description="Disordered" evidence="1">
    <location>
        <begin position="128"/>
        <end position="158"/>
    </location>
</feature>
<feature type="compositionally biased region" description="Basic residues" evidence="1">
    <location>
        <begin position="129"/>
        <end position="148"/>
    </location>
</feature>
<reference evidence="2 3" key="1">
    <citation type="submission" date="2014-03" db="EMBL/GenBank/DDBJ databases">
        <title>The Genome Sequence of Plasmodium fragile nilgiri.</title>
        <authorList>
            <consortium name="The Broad Institute Genomics Platform"/>
            <consortium name="The Broad Institute Genome Sequencing Center for Infectious Disease"/>
            <person name="Neafsey D."/>
            <person name="Duraisingh M."/>
            <person name="Young S.K."/>
            <person name="Zeng Q."/>
            <person name="Gargeya S."/>
            <person name="Abouelleil A."/>
            <person name="Alvarado L."/>
            <person name="Chapman S.B."/>
            <person name="Gainer-Dewar J."/>
            <person name="Goldberg J."/>
            <person name="Griggs A."/>
            <person name="Gujja S."/>
            <person name="Hansen M."/>
            <person name="Howarth C."/>
            <person name="Imamovic A."/>
            <person name="Larimer J."/>
            <person name="Pearson M."/>
            <person name="Poon T.W."/>
            <person name="Priest M."/>
            <person name="Roberts A."/>
            <person name="Saif S."/>
            <person name="Shea T."/>
            <person name="Sykes S."/>
            <person name="Wortman J."/>
            <person name="Nusbaum C."/>
            <person name="Birren B."/>
        </authorList>
    </citation>
    <scope>NUCLEOTIDE SEQUENCE [LARGE SCALE GENOMIC DNA]</scope>
    <source>
        <strain evidence="3">nilgiri</strain>
    </source>
</reference>
<dbReference type="EMBL" id="KQ001740">
    <property type="protein sequence ID" value="KJP85228.1"/>
    <property type="molecule type" value="Genomic_DNA"/>
</dbReference>
<sequence length="271" mass="31647">MELNDIRRKVESENNNRIHIAKAKFRNCLCLFNSYSKCYVNIKKSSNRETSKYDKIYGNENIRLGEEKKAKNSSKETSLEFTYPYRYEQNRSVFLIINSENINSGNSSICHNDIIYIIYNNKKYEHVNVQKRKKKRKKKTEKKKKKKNALHDGKGDNYGSLMGSIPTQPFDTNPMYNSTIFETNNMNFGETYDSKKKKKKEKAAQEGLAALTSKAGKLRNKKNFIYSDDDDSDNNYEHIFTHINSNLHFLKGFPDLPPLQIDKSVTREKFA</sequence>
<accession>A0A0D9QE05</accession>
<dbReference type="RefSeq" id="XP_012338180.1">
    <property type="nucleotide sequence ID" value="XM_012482757.1"/>
</dbReference>
<evidence type="ECO:0000313" key="3">
    <source>
        <dbReference type="Proteomes" id="UP000054561"/>
    </source>
</evidence>
<dbReference type="AlphaFoldDB" id="A0A0D9QE05"/>
<keyword evidence="3" id="KW-1185">Reference proteome</keyword>
<evidence type="ECO:0000256" key="1">
    <source>
        <dbReference type="SAM" id="MobiDB-lite"/>
    </source>
</evidence>
<dbReference type="GeneID" id="24270469"/>
<organism evidence="2 3">
    <name type="scientific">Plasmodium fragile</name>
    <dbReference type="NCBI Taxonomy" id="5857"/>
    <lineage>
        <taxon>Eukaryota</taxon>
        <taxon>Sar</taxon>
        <taxon>Alveolata</taxon>
        <taxon>Apicomplexa</taxon>
        <taxon>Aconoidasida</taxon>
        <taxon>Haemosporida</taxon>
        <taxon>Plasmodiidae</taxon>
        <taxon>Plasmodium</taxon>
        <taxon>Plasmodium (Plasmodium)</taxon>
    </lineage>
</organism>
<evidence type="ECO:0000313" key="2">
    <source>
        <dbReference type="EMBL" id="KJP85228.1"/>
    </source>
</evidence>
<protein>
    <submittedName>
        <fullName evidence="2">Uncharacterized protein</fullName>
    </submittedName>
</protein>
<dbReference type="VEuPathDB" id="PlasmoDB:AK88_05155"/>
<name>A0A0D9QE05_PLAFR</name>
<gene>
    <name evidence="2" type="ORF">AK88_05155</name>
</gene>